<dbReference type="PANTHER" id="PTHR30061:SF50">
    <property type="entry name" value="MALTOSE_MALTODEXTRIN-BINDING PERIPLASMIC PROTEIN"/>
    <property type="match status" value="1"/>
</dbReference>
<dbReference type="InterPro" id="IPR006059">
    <property type="entry name" value="SBP"/>
</dbReference>
<gene>
    <name evidence="5" type="ORF">MUG09_14225</name>
</gene>
<dbReference type="RefSeq" id="WP_244772104.1">
    <property type="nucleotide sequence ID" value="NZ_CP094929.1"/>
</dbReference>
<name>A0ABY4D8V3_9SPIR</name>
<dbReference type="Gene3D" id="3.40.190.10">
    <property type="entry name" value="Periplasmic binding protein-like II"/>
    <property type="match status" value="1"/>
</dbReference>
<dbReference type="SUPFAM" id="SSF53850">
    <property type="entry name" value="Periplasmic binding protein-like II"/>
    <property type="match status" value="1"/>
</dbReference>
<reference evidence="6" key="1">
    <citation type="journal article" date="2024" name="J Bioinform Genom">
        <title>Complete genome sequence of the type strain bacterium Sphaerochaeta associata GLS2t (VKM B-2742)t.</title>
        <authorList>
            <person name="Troshina O.Y."/>
            <person name="Tepeeva A.N."/>
            <person name="Arzamasceva V.O."/>
            <person name="Whitman W.B."/>
            <person name="Varghese N."/>
            <person name="Shapiro N."/>
            <person name="Woyke T."/>
            <person name="Kripides N.C."/>
            <person name="Vasilenko O.V."/>
        </authorList>
    </citation>
    <scope>NUCLEOTIDE SEQUENCE [LARGE SCALE GENOMIC DNA]</scope>
    <source>
        <strain evidence="6">GLS2T</strain>
    </source>
</reference>
<evidence type="ECO:0000256" key="1">
    <source>
        <dbReference type="ARBA" id="ARBA00008520"/>
    </source>
</evidence>
<dbReference type="PANTHER" id="PTHR30061">
    <property type="entry name" value="MALTOSE-BINDING PERIPLASMIC PROTEIN"/>
    <property type="match status" value="1"/>
</dbReference>
<organism evidence="5 6">
    <name type="scientific">Sphaerochaeta associata</name>
    <dbReference type="NCBI Taxonomy" id="1129264"/>
    <lineage>
        <taxon>Bacteria</taxon>
        <taxon>Pseudomonadati</taxon>
        <taxon>Spirochaetota</taxon>
        <taxon>Spirochaetia</taxon>
        <taxon>Spirochaetales</taxon>
        <taxon>Sphaerochaetaceae</taxon>
        <taxon>Sphaerochaeta</taxon>
    </lineage>
</organism>
<evidence type="ECO:0000256" key="2">
    <source>
        <dbReference type="ARBA" id="ARBA00022448"/>
    </source>
</evidence>
<keyword evidence="3 4" id="KW-0732">Signal</keyword>
<feature type="chain" id="PRO_5046839780" evidence="4">
    <location>
        <begin position="21"/>
        <end position="435"/>
    </location>
</feature>
<dbReference type="Pfam" id="PF01547">
    <property type="entry name" value="SBP_bac_1"/>
    <property type="match status" value="1"/>
</dbReference>
<evidence type="ECO:0000256" key="3">
    <source>
        <dbReference type="ARBA" id="ARBA00022729"/>
    </source>
</evidence>
<dbReference type="EMBL" id="CP094929">
    <property type="protein sequence ID" value="UOM50717.1"/>
    <property type="molecule type" value="Genomic_DNA"/>
</dbReference>
<proteinExistence type="inferred from homology"/>
<protein>
    <submittedName>
        <fullName evidence="5">Extracellular solute-binding protein</fullName>
    </submittedName>
</protein>
<dbReference type="Proteomes" id="UP000829708">
    <property type="component" value="Chromosome"/>
</dbReference>
<evidence type="ECO:0000256" key="4">
    <source>
        <dbReference type="SAM" id="SignalP"/>
    </source>
</evidence>
<evidence type="ECO:0000313" key="5">
    <source>
        <dbReference type="EMBL" id="UOM50717.1"/>
    </source>
</evidence>
<keyword evidence="2" id="KW-0813">Transport</keyword>
<feature type="signal peptide" evidence="4">
    <location>
        <begin position="1"/>
        <end position="20"/>
    </location>
</feature>
<sequence>MKKSVVIVLVLILAMMSITAKGQVEKGVDLSSPVKLVLWTHDDPNRSVLEKELIEKFVALNPNVSVDYQTYPSGKMAELLTVAFSTGEGPDVFNQSQSVIRQFVVEGQVSALNPSWIGLKSIDEMKNRYLPGALDAVTLDGNIHGMPLEYTNLAVYLNKRLFREAGLDPDKDYPKTWEDMMEISSKLVKYNGDIILSRGFDFRYATYYLMEMLPMVEQMGGKLVSDDGKTAVINDAAWLKFFDYMKMWGPYGKNLGGPTYVSVSKVFDSNDGQVAMSESGLYQQARMRSSNPSFYESDDWMVIPYPQWEDAVQKVPCHVSCHYYMVNGNTPEAKQVWSWRLVDFMLSHSEDYLKRVNLVQPTHVLFESDTFKAMPYSDVFKSDLDHATLTFYSGNSSAIIEKMKQAVEAVMMQNQDSETVLKNFRRQVQLIIDEE</sequence>
<evidence type="ECO:0000313" key="6">
    <source>
        <dbReference type="Proteomes" id="UP000829708"/>
    </source>
</evidence>
<accession>A0ABY4D8V3</accession>
<keyword evidence="6" id="KW-1185">Reference proteome</keyword>
<comment type="similarity">
    <text evidence="1">Belongs to the bacterial solute-binding protein 1 family.</text>
</comment>